<gene>
    <name evidence="3" type="ORF">HXX76_009659</name>
</gene>
<dbReference type="Gene3D" id="3.10.450.50">
    <property type="match status" value="1"/>
</dbReference>
<reference evidence="3" key="1">
    <citation type="journal article" date="2020" name="bioRxiv">
        <title>Comparative genomics of Chlamydomonas.</title>
        <authorList>
            <person name="Craig R.J."/>
            <person name="Hasan A.R."/>
            <person name="Ness R.W."/>
            <person name="Keightley P.D."/>
        </authorList>
    </citation>
    <scope>NUCLEOTIDE SEQUENCE</scope>
    <source>
        <strain evidence="3">SAG 7.73</strain>
    </source>
</reference>
<dbReference type="InterPro" id="IPR032710">
    <property type="entry name" value="NTF2-like_dom_sf"/>
</dbReference>
<dbReference type="Proteomes" id="UP000650467">
    <property type="component" value="Unassembled WGS sequence"/>
</dbReference>
<dbReference type="Pfam" id="PF12680">
    <property type="entry name" value="SnoaL_2"/>
    <property type="match status" value="1"/>
</dbReference>
<accession>A0A835VZ98</accession>
<dbReference type="EMBL" id="JAEHOC010000025">
    <property type="protein sequence ID" value="KAG2431129.1"/>
    <property type="molecule type" value="Genomic_DNA"/>
</dbReference>
<dbReference type="PROSITE" id="PS51318">
    <property type="entry name" value="TAT"/>
    <property type="match status" value="1"/>
</dbReference>
<evidence type="ECO:0000313" key="4">
    <source>
        <dbReference type="Proteomes" id="UP000650467"/>
    </source>
</evidence>
<feature type="domain" description="SnoaL-like" evidence="2">
    <location>
        <begin position="89"/>
        <end position="186"/>
    </location>
</feature>
<sequence>MASLTITSHNGVARAAQRAQQPARAALPRSRMSLVVRASATETARRDVLKAAAGGLAAVSLGAAVPAPVSAAPGAAATIKEAYGAFGQFVATGDYGALESYFTDDITWVSNINGGFNGKGKADVKRFFTWVRSVNAVTKFEPYRFIEEGNNLAVLVNIAGSGKLTGKPYDTVVSHFFVVENGKVADFREFASPDVDAAMGKSPFPRA</sequence>
<dbReference type="SUPFAM" id="SSF54427">
    <property type="entry name" value="NTF2-like"/>
    <property type="match status" value="1"/>
</dbReference>
<dbReference type="AlphaFoldDB" id="A0A835VZ98"/>
<feature type="compositionally biased region" description="Polar residues" evidence="1">
    <location>
        <begin position="1"/>
        <end position="10"/>
    </location>
</feature>
<comment type="caution">
    <text evidence="3">The sequence shown here is derived from an EMBL/GenBank/DDBJ whole genome shotgun (WGS) entry which is preliminary data.</text>
</comment>
<dbReference type="PANTHER" id="PTHR41252">
    <property type="entry name" value="BLR2505 PROTEIN"/>
    <property type="match status" value="1"/>
</dbReference>
<dbReference type="InterPro" id="IPR037401">
    <property type="entry name" value="SnoaL-like"/>
</dbReference>
<feature type="compositionally biased region" description="Low complexity" evidence="1">
    <location>
        <begin position="13"/>
        <end position="22"/>
    </location>
</feature>
<organism evidence="3 4">
    <name type="scientific">Chlamydomonas incerta</name>
    <dbReference type="NCBI Taxonomy" id="51695"/>
    <lineage>
        <taxon>Eukaryota</taxon>
        <taxon>Viridiplantae</taxon>
        <taxon>Chlorophyta</taxon>
        <taxon>core chlorophytes</taxon>
        <taxon>Chlorophyceae</taxon>
        <taxon>CS clade</taxon>
        <taxon>Chlamydomonadales</taxon>
        <taxon>Chlamydomonadaceae</taxon>
        <taxon>Chlamydomonas</taxon>
    </lineage>
</organism>
<dbReference type="OrthoDB" id="538402at2759"/>
<name>A0A835VZ98_CHLIN</name>
<evidence type="ECO:0000256" key="1">
    <source>
        <dbReference type="SAM" id="MobiDB-lite"/>
    </source>
</evidence>
<feature type="region of interest" description="Disordered" evidence="1">
    <location>
        <begin position="1"/>
        <end position="22"/>
    </location>
</feature>
<dbReference type="PANTHER" id="PTHR41252:SF1">
    <property type="entry name" value="BLR2505 PROTEIN"/>
    <property type="match status" value="1"/>
</dbReference>
<dbReference type="InterPro" id="IPR006311">
    <property type="entry name" value="TAT_signal"/>
</dbReference>
<evidence type="ECO:0000313" key="3">
    <source>
        <dbReference type="EMBL" id="KAG2431129.1"/>
    </source>
</evidence>
<evidence type="ECO:0000259" key="2">
    <source>
        <dbReference type="Pfam" id="PF12680"/>
    </source>
</evidence>
<protein>
    <recommendedName>
        <fullName evidence="2">SnoaL-like domain-containing protein</fullName>
    </recommendedName>
</protein>
<proteinExistence type="predicted"/>
<keyword evidence="4" id="KW-1185">Reference proteome</keyword>